<evidence type="ECO:0000313" key="2">
    <source>
        <dbReference type="Proteomes" id="UP001158048"/>
    </source>
</evidence>
<keyword evidence="2" id="KW-1185">Reference proteome</keyword>
<dbReference type="EMBL" id="FXUY01000001">
    <property type="protein sequence ID" value="SMQ22346.1"/>
    <property type="molecule type" value="Genomic_DNA"/>
</dbReference>
<accession>A0ACD2TZQ5</accession>
<organism evidence="1 2">
    <name type="scientific">Pseudomonas helmanticensis</name>
    <dbReference type="NCBI Taxonomy" id="1471381"/>
    <lineage>
        <taxon>Bacteria</taxon>
        <taxon>Pseudomonadati</taxon>
        <taxon>Pseudomonadota</taxon>
        <taxon>Gammaproteobacteria</taxon>
        <taxon>Pseudomonadales</taxon>
        <taxon>Pseudomonadaceae</taxon>
        <taxon>Pseudomonas</taxon>
    </lineage>
</organism>
<comment type="caution">
    <text evidence="1">The sequence shown here is derived from an EMBL/GenBank/DDBJ whole genome shotgun (WGS) entry which is preliminary data.</text>
</comment>
<reference evidence="1" key="1">
    <citation type="submission" date="2017-05" db="EMBL/GenBank/DDBJ databases">
        <authorList>
            <person name="Varghese N."/>
            <person name="Submissions S."/>
        </authorList>
    </citation>
    <scope>NUCLEOTIDE SEQUENCE</scope>
    <source>
        <strain evidence="1">LMG 28168</strain>
    </source>
</reference>
<protein>
    <submittedName>
        <fullName evidence="1">Uncharacterized conserved protein YceK</fullName>
    </submittedName>
</protein>
<sequence length="70" mass="7744">MLRKLILMLVISQLSGCAWLGAVTNRNSSYDCYDGVKDEYVLAQFLGPLVIIDLPFTFIADTVSLPFCAL</sequence>
<dbReference type="Proteomes" id="UP001158048">
    <property type="component" value="Unassembled WGS sequence"/>
</dbReference>
<proteinExistence type="predicted"/>
<name>A0ACD2TZQ5_9PSED</name>
<evidence type="ECO:0000313" key="1">
    <source>
        <dbReference type="EMBL" id="SMQ22346.1"/>
    </source>
</evidence>
<gene>
    <name evidence="1" type="ORF">SAMN04488483_0257</name>
</gene>